<dbReference type="GO" id="GO:0006308">
    <property type="term" value="P:DNA catabolic process"/>
    <property type="evidence" value="ECO:0007669"/>
    <property type="project" value="UniProtKB-UniRule"/>
</dbReference>
<gene>
    <name evidence="6 7" type="primary">xseB</name>
    <name evidence="7" type="ORF">GPA21_15860</name>
</gene>
<evidence type="ECO:0000313" key="8">
    <source>
        <dbReference type="Proteomes" id="UP000599523"/>
    </source>
</evidence>
<evidence type="ECO:0000313" key="7">
    <source>
        <dbReference type="EMBL" id="NMG04433.1"/>
    </source>
</evidence>
<protein>
    <recommendedName>
        <fullName evidence="6">Exodeoxyribonuclease 7 small subunit</fullName>
        <ecNumber evidence="6">3.1.11.6</ecNumber>
    </recommendedName>
    <alternativeName>
        <fullName evidence="6">Exodeoxyribonuclease VII small subunit</fullName>
        <shortName evidence="6">Exonuclease VII small subunit</shortName>
    </alternativeName>
</protein>
<evidence type="ECO:0000256" key="6">
    <source>
        <dbReference type="HAMAP-Rule" id="MF_00337"/>
    </source>
</evidence>
<comment type="caution">
    <text evidence="7">The sequence shown here is derived from an EMBL/GenBank/DDBJ whole genome shotgun (WGS) entry which is preliminary data.</text>
</comment>
<dbReference type="GO" id="GO:0008855">
    <property type="term" value="F:exodeoxyribonuclease VII activity"/>
    <property type="evidence" value="ECO:0007669"/>
    <property type="project" value="UniProtKB-UniRule"/>
</dbReference>
<evidence type="ECO:0000256" key="5">
    <source>
        <dbReference type="ARBA" id="ARBA00022839"/>
    </source>
</evidence>
<dbReference type="NCBIfam" id="TIGR01280">
    <property type="entry name" value="xseB"/>
    <property type="match status" value="1"/>
</dbReference>
<dbReference type="PANTHER" id="PTHR34137:SF1">
    <property type="entry name" value="EXODEOXYRIBONUCLEASE 7 SMALL SUBUNIT"/>
    <property type="match status" value="1"/>
</dbReference>
<evidence type="ECO:0000256" key="2">
    <source>
        <dbReference type="ARBA" id="ARBA00022490"/>
    </source>
</evidence>
<dbReference type="EC" id="3.1.11.6" evidence="6"/>
<comment type="subcellular location">
    <subcellularLocation>
        <location evidence="6">Cytoplasm</location>
    </subcellularLocation>
</comment>
<dbReference type="SUPFAM" id="SSF116842">
    <property type="entry name" value="XseB-like"/>
    <property type="match status" value="1"/>
</dbReference>
<dbReference type="RefSeq" id="WP_168989102.1">
    <property type="nucleotide sequence ID" value="NZ_CAWPHM010000023.1"/>
</dbReference>
<keyword evidence="4 6" id="KW-0378">Hydrolase</keyword>
<comment type="similarity">
    <text evidence="1 6">Belongs to the XseB family.</text>
</comment>
<accession>A0A972JBS1</accession>
<name>A0A972JBS1_9RHOO</name>
<dbReference type="PIRSF" id="PIRSF006488">
    <property type="entry name" value="Exonuc_VII_S"/>
    <property type="match status" value="1"/>
</dbReference>
<sequence length="76" mass="8388">MTKPSGSPKSFESAIAELERIVEEMEGSAISLEDGLARYQRGVTLLKYCRNTLTEAEQRILRLEGDALVESGDQEA</sequence>
<dbReference type="Pfam" id="PF02609">
    <property type="entry name" value="Exonuc_VII_S"/>
    <property type="match status" value="1"/>
</dbReference>
<evidence type="ECO:0000256" key="3">
    <source>
        <dbReference type="ARBA" id="ARBA00022722"/>
    </source>
</evidence>
<evidence type="ECO:0000256" key="1">
    <source>
        <dbReference type="ARBA" id="ARBA00009998"/>
    </source>
</evidence>
<organism evidence="7 8">
    <name type="scientific">Azoarcus taiwanensis</name>
    <dbReference type="NCBI Taxonomy" id="666964"/>
    <lineage>
        <taxon>Bacteria</taxon>
        <taxon>Pseudomonadati</taxon>
        <taxon>Pseudomonadota</taxon>
        <taxon>Betaproteobacteria</taxon>
        <taxon>Rhodocyclales</taxon>
        <taxon>Zoogloeaceae</taxon>
        <taxon>Azoarcus</taxon>
    </lineage>
</organism>
<dbReference type="Proteomes" id="UP000599523">
    <property type="component" value="Unassembled WGS sequence"/>
</dbReference>
<keyword evidence="2 6" id="KW-0963">Cytoplasm</keyword>
<reference evidence="7" key="1">
    <citation type="submission" date="2019-12" db="EMBL/GenBank/DDBJ databases">
        <title>Comparative genomics gives insights into the taxonomy of the Azoarcus-Aromatoleum group and reveals separate origins of nif in the plant-associated Azoarcus and non-plant-associated Aromatoleum sub-groups.</title>
        <authorList>
            <person name="Lafos M."/>
            <person name="Maluk M."/>
            <person name="Batista M."/>
            <person name="Junghare M."/>
            <person name="Carmona M."/>
            <person name="Faoro H."/>
            <person name="Cruz L.M."/>
            <person name="Battistoni F."/>
            <person name="De Souza E."/>
            <person name="Pedrosa F."/>
            <person name="Chen W.-M."/>
            <person name="Poole P.S."/>
            <person name="Dixon R.A."/>
            <person name="James E.K."/>
        </authorList>
    </citation>
    <scope>NUCLEOTIDE SEQUENCE</scope>
    <source>
        <strain evidence="7">NSC3</strain>
    </source>
</reference>
<dbReference type="EMBL" id="WTVM01000120">
    <property type="protein sequence ID" value="NMG04433.1"/>
    <property type="molecule type" value="Genomic_DNA"/>
</dbReference>
<keyword evidence="8" id="KW-1185">Reference proteome</keyword>
<evidence type="ECO:0000256" key="4">
    <source>
        <dbReference type="ARBA" id="ARBA00022801"/>
    </source>
</evidence>
<dbReference type="AlphaFoldDB" id="A0A972JBS1"/>
<dbReference type="GO" id="GO:0009318">
    <property type="term" value="C:exodeoxyribonuclease VII complex"/>
    <property type="evidence" value="ECO:0007669"/>
    <property type="project" value="UniProtKB-UniRule"/>
</dbReference>
<proteinExistence type="inferred from homology"/>
<dbReference type="GO" id="GO:0005829">
    <property type="term" value="C:cytosol"/>
    <property type="evidence" value="ECO:0007669"/>
    <property type="project" value="TreeGrafter"/>
</dbReference>
<dbReference type="InterPro" id="IPR037004">
    <property type="entry name" value="Exonuc_VII_ssu_sf"/>
</dbReference>
<dbReference type="InterPro" id="IPR003761">
    <property type="entry name" value="Exonuc_VII_S"/>
</dbReference>
<keyword evidence="3 6" id="KW-0540">Nuclease</keyword>
<dbReference type="PANTHER" id="PTHR34137">
    <property type="entry name" value="EXODEOXYRIBONUCLEASE 7 SMALL SUBUNIT"/>
    <property type="match status" value="1"/>
</dbReference>
<comment type="function">
    <text evidence="6">Bidirectionally degrades single-stranded DNA into large acid-insoluble oligonucleotides, which are then degraded further into small acid-soluble oligonucleotides.</text>
</comment>
<comment type="catalytic activity">
    <reaction evidence="6">
        <text>Exonucleolytic cleavage in either 5'- to 3'- or 3'- to 5'-direction to yield nucleoside 5'-phosphates.</text>
        <dbReference type="EC" id="3.1.11.6"/>
    </reaction>
</comment>
<dbReference type="Gene3D" id="1.10.287.1040">
    <property type="entry name" value="Exonuclease VII, small subunit"/>
    <property type="match status" value="1"/>
</dbReference>
<dbReference type="HAMAP" id="MF_00337">
    <property type="entry name" value="Exonuc_7_S"/>
    <property type="match status" value="1"/>
</dbReference>
<comment type="subunit">
    <text evidence="6">Heterooligomer composed of large and small subunits.</text>
</comment>
<keyword evidence="5 6" id="KW-0269">Exonuclease</keyword>